<sequence length="252" mass="28276">MYFLSASSDEEVTDDEMNSNVWSEIESESDGEFLEDHGIVEQFRESLVRSLLLGSSSENLKPGSGQQSTSQTKYKLVDHKLEEIEESARNIRRRCTGCYEQGRKQQSREASYAAAKKTVLIMPIDIVFINRLSHTINLVKTRNNRPSRQIANIHPGGSVSCSLPDGWSGNFRHAGGTGGITLFEVSVRANDRNVYYDLSVIDGFNVPMKVRAPDGTRLKALHRRARDAYLFPADNCKTHASRAGKFIVTFER</sequence>
<dbReference type="SMART" id="SM00205">
    <property type="entry name" value="THN"/>
    <property type="match status" value="1"/>
</dbReference>
<organism evidence="1 2">
    <name type="scientific">Rotaria socialis</name>
    <dbReference type="NCBI Taxonomy" id="392032"/>
    <lineage>
        <taxon>Eukaryota</taxon>
        <taxon>Metazoa</taxon>
        <taxon>Spiralia</taxon>
        <taxon>Gnathifera</taxon>
        <taxon>Rotifera</taxon>
        <taxon>Eurotatoria</taxon>
        <taxon>Bdelloidea</taxon>
        <taxon>Philodinida</taxon>
        <taxon>Philodinidae</taxon>
        <taxon>Rotaria</taxon>
    </lineage>
</organism>
<dbReference type="Proteomes" id="UP000663851">
    <property type="component" value="Unassembled WGS sequence"/>
</dbReference>
<dbReference type="AlphaFoldDB" id="A0A820WKE2"/>
<name>A0A820WKE2_9BILA</name>
<gene>
    <name evidence="1" type="ORF">HFQ381_LOCUS28797</name>
</gene>
<evidence type="ECO:0000313" key="2">
    <source>
        <dbReference type="Proteomes" id="UP000663851"/>
    </source>
</evidence>
<evidence type="ECO:0000313" key="1">
    <source>
        <dbReference type="EMBL" id="CAF4515912.1"/>
    </source>
</evidence>
<reference evidence="1" key="1">
    <citation type="submission" date="2021-02" db="EMBL/GenBank/DDBJ databases">
        <authorList>
            <person name="Nowell W R."/>
        </authorList>
    </citation>
    <scope>NUCLEOTIDE SEQUENCE</scope>
</reference>
<dbReference type="SUPFAM" id="SSF49870">
    <property type="entry name" value="Osmotin, thaumatin-like protein"/>
    <property type="match status" value="1"/>
</dbReference>
<proteinExistence type="predicted"/>
<comment type="caution">
    <text evidence="1">The sequence shown here is derived from an EMBL/GenBank/DDBJ whole genome shotgun (WGS) entry which is preliminary data.</text>
</comment>
<dbReference type="EMBL" id="CAJOBO010004248">
    <property type="protein sequence ID" value="CAF4515912.1"/>
    <property type="molecule type" value="Genomic_DNA"/>
</dbReference>
<accession>A0A820WKE2</accession>
<dbReference type="InterPro" id="IPR001938">
    <property type="entry name" value="Thaumatin"/>
</dbReference>
<protein>
    <submittedName>
        <fullName evidence="1">Uncharacterized protein</fullName>
    </submittedName>
</protein>
<dbReference type="InterPro" id="IPR037176">
    <property type="entry name" value="Osmotin/thaumatin-like_sf"/>
</dbReference>
<dbReference type="Gene3D" id="2.60.110.10">
    <property type="entry name" value="Thaumatin"/>
    <property type="match status" value="1"/>
</dbReference>